<dbReference type="FunFam" id="3.30.300.10:FF:000003">
    <property type="entry name" value="S-adenosylmethionine synthase"/>
    <property type="match status" value="1"/>
</dbReference>
<evidence type="ECO:0000256" key="7">
    <source>
        <dbReference type="ARBA" id="ARBA00022840"/>
    </source>
</evidence>
<dbReference type="UniPathway" id="UPA00315">
    <property type="reaction ID" value="UER00080"/>
</dbReference>
<dbReference type="GO" id="GO:0006556">
    <property type="term" value="P:S-adenosylmethionine biosynthetic process"/>
    <property type="evidence" value="ECO:0007669"/>
    <property type="project" value="UniProtKB-UniRule"/>
</dbReference>
<dbReference type="InterPro" id="IPR002133">
    <property type="entry name" value="S-AdoMet_synthetase"/>
</dbReference>
<dbReference type="InterPro" id="IPR022630">
    <property type="entry name" value="S-AdoMet_synt_C"/>
</dbReference>
<comment type="pathway">
    <text evidence="1 10">Amino-acid biosynthesis; S-adenosyl-L-methionine biosynthesis; S-adenosyl-L-methionine from L-methionine: step 1/1.</text>
</comment>
<dbReference type="PROSITE" id="PS00376">
    <property type="entry name" value="ADOMET_SYNTHASE_1"/>
    <property type="match status" value="1"/>
</dbReference>
<feature type="binding site" evidence="10">
    <location>
        <position position="263"/>
    </location>
    <ligand>
        <name>ATP</name>
        <dbReference type="ChEBI" id="CHEBI:30616"/>
        <note>ligand shared between two neighboring subunits</note>
    </ligand>
</feature>
<evidence type="ECO:0000256" key="11">
    <source>
        <dbReference type="RuleBase" id="RU000542"/>
    </source>
</evidence>
<comment type="caution">
    <text evidence="10">Lacks conserved residue(s) required for the propagation of feature annotation.</text>
</comment>
<feature type="binding site" description="in other chain" evidence="10">
    <location>
        <position position="22"/>
    </location>
    <ligand>
        <name>ATP</name>
        <dbReference type="ChEBI" id="CHEBI:30616"/>
        <note>ligand shared between two neighboring subunits</note>
    </ligand>
</feature>
<dbReference type="PANTHER" id="PTHR11964">
    <property type="entry name" value="S-ADENOSYLMETHIONINE SYNTHETASE"/>
    <property type="match status" value="1"/>
</dbReference>
<dbReference type="PIRSF" id="PIRSF000497">
    <property type="entry name" value="MAT"/>
    <property type="match status" value="1"/>
</dbReference>
<dbReference type="InterPro" id="IPR022631">
    <property type="entry name" value="ADOMET_SYNTHASE_CS"/>
</dbReference>
<dbReference type="eggNOG" id="COG0192">
    <property type="taxonomic scope" value="Bacteria"/>
</dbReference>
<keyword evidence="7 10" id="KW-0067">ATP-binding</keyword>
<feature type="domain" description="S-adenosylmethionine synthetase N-terminal" evidence="13">
    <location>
        <begin position="12"/>
        <end position="108"/>
    </location>
</feature>
<feature type="binding site" evidence="10">
    <location>
        <position position="24"/>
    </location>
    <ligand>
        <name>Mg(2+)</name>
        <dbReference type="ChEBI" id="CHEBI:18420"/>
    </ligand>
</feature>
<dbReference type="HAMAP" id="MF_00086">
    <property type="entry name" value="S_AdoMet_synth1"/>
    <property type="match status" value="1"/>
</dbReference>
<feature type="binding site" description="in other chain" evidence="10">
    <location>
        <begin position="269"/>
        <end position="270"/>
    </location>
    <ligand>
        <name>ATP</name>
        <dbReference type="ChEBI" id="CHEBI:30616"/>
        <note>ligand shared between two neighboring subunits</note>
    </ligand>
</feature>
<evidence type="ECO:0000256" key="4">
    <source>
        <dbReference type="ARBA" id="ARBA00022679"/>
    </source>
</evidence>
<comment type="function">
    <text evidence="10">Catalyzes the formation of S-adenosylmethionine (AdoMet) from methionine and ATP. The overall synthetic reaction is composed of two sequential steps, AdoMet formation and the subsequent tripolyphosphate hydrolysis which occurs prior to release of AdoMet from the enzyme.</text>
</comment>
<keyword evidence="3 10" id="KW-0554">One-carbon metabolism</keyword>
<organism evidence="16 17">
    <name type="scientific">Gardnerella vaginalis</name>
    <dbReference type="NCBI Taxonomy" id="2702"/>
    <lineage>
        <taxon>Bacteria</taxon>
        <taxon>Bacillati</taxon>
        <taxon>Actinomycetota</taxon>
        <taxon>Actinomycetes</taxon>
        <taxon>Bifidobacteriales</taxon>
        <taxon>Bifidobacteriaceae</taxon>
        <taxon>Gardnerella</taxon>
    </lineage>
</organism>
<dbReference type="GO" id="GO:0000287">
    <property type="term" value="F:magnesium ion binding"/>
    <property type="evidence" value="ECO:0007669"/>
    <property type="project" value="UniProtKB-UniRule"/>
</dbReference>
<keyword evidence="4 10" id="KW-0808">Transferase</keyword>
<dbReference type="Gene3D" id="3.30.300.10">
    <property type="match status" value="3"/>
</dbReference>
<evidence type="ECO:0000259" key="14">
    <source>
        <dbReference type="Pfam" id="PF02772"/>
    </source>
</evidence>
<proteinExistence type="inferred from homology"/>
<evidence type="ECO:0000256" key="9">
    <source>
        <dbReference type="ARBA" id="ARBA00022958"/>
    </source>
</evidence>
<dbReference type="PATRIC" id="fig|2702.100.peg.805"/>
<sequence length="412" mass="44481">MSLGGNVEERKLISAESVTEGHPDKLCDQIADAILDDMLRQDAHAHVAVEVCASVGQFVVFGEVRGEVYTDIPGIVRRVVRNVGYTSSTIGLDADSCGVMVSLTEQSAEINQGVARLDAMHESAASREERYAAQGAGDQGVMFGYASDETDTFMPLPIYLAHRLAQQLARVRKDGIVSHLRPDGKTQVTIEYDANGVPQRLDTVLISTQHDSEVSREWLQTQLVEHVVEPVLDEVLPHSIAHDSYRMLVNPTGSFVLGGPAADSGLTGRKIIVDTYGGAAHHGGGAFSGKDPSKVDRSAAYAARWVAKNIVAAGLAHKAEVQVAYAIGIADPVSVNVETFGTEVDGITRADIARAVREVFDLRPAAIIDELNLLRPIYAKTAAYGHFGRKDVLFPWEETNRTEQLRAALGCK</sequence>
<dbReference type="CDD" id="cd18079">
    <property type="entry name" value="S-AdoMet_synt"/>
    <property type="match status" value="1"/>
</dbReference>
<dbReference type="InterPro" id="IPR022629">
    <property type="entry name" value="S-AdoMet_synt_central"/>
</dbReference>
<dbReference type="SUPFAM" id="SSF55973">
    <property type="entry name" value="S-adenosylmethionine synthetase"/>
    <property type="match status" value="3"/>
</dbReference>
<evidence type="ECO:0000313" key="17">
    <source>
        <dbReference type="Proteomes" id="UP000070687"/>
    </source>
</evidence>
<feature type="binding site" evidence="10">
    <location>
        <position position="290"/>
    </location>
    <ligand>
        <name>ATP</name>
        <dbReference type="ChEBI" id="CHEBI:30616"/>
        <note>ligand shared between two neighboring subunits</note>
    </ligand>
</feature>
<dbReference type="Pfam" id="PF00438">
    <property type="entry name" value="S-AdoMet_synt_N"/>
    <property type="match status" value="1"/>
</dbReference>
<feature type="binding site" description="in other chain" evidence="10">
    <location>
        <begin position="183"/>
        <end position="185"/>
    </location>
    <ligand>
        <name>ATP</name>
        <dbReference type="ChEBI" id="CHEBI:30616"/>
        <note>ligand shared between two neighboring subunits</note>
    </ligand>
</feature>
<comment type="caution">
    <text evidence="16">The sequence shown here is derived from an EMBL/GenBank/DDBJ whole genome shotgun (WGS) entry which is preliminary data.</text>
</comment>
<dbReference type="Pfam" id="PF02772">
    <property type="entry name" value="S-AdoMet_synt_M"/>
    <property type="match status" value="1"/>
</dbReference>
<keyword evidence="9 10" id="KW-0630">Potassium</keyword>
<protein>
    <recommendedName>
        <fullName evidence="10">S-adenosylmethionine synthase</fullName>
        <shortName evidence="10">AdoMet synthase</shortName>
        <ecNumber evidence="10">2.5.1.6</ecNumber>
    </recommendedName>
    <alternativeName>
        <fullName evidence="10">MAT</fullName>
    </alternativeName>
    <alternativeName>
        <fullName evidence="10">Methionine adenosyltransferase</fullName>
    </alternativeName>
</protein>
<evidence type="ECO:0000256" key="6">
    <source>
        <dbReference type="ARBA" id="ARBA00022741"/>
    </source>
</evidence>
<evidence type="ECO:0000313" key="16">
    <source>
        <dbReference type="EMBL" id="KXA20245.1"/>
    </source>
</evidence>
<dbReference type="GO" id="GO:0004478">
    <property type="term" value="F:methionine adenosyltransferase activity"/>
    <property type="evidence" value="ECO:0007669"/>
    <property type="project" value="UniProtKB-UniRule"/>
</dbReference>
<dbReference type="InterPro" id="IPR022628">
    <property type="entry name" value="S-AdoMet_synt_N"/>
</dbReference>
<evidence type="ECO:0000256" key="1">
    <source>
        <dbReference type="ARBA" id="ARBA00005224"/>
    </source>
</evidence>
<feature type="region of interest" description="Flexible loop" evidence="10">
    <location>
        <begin position="106"/>
        <end position="116"/>
    </location>
</feature>
<feature type="binding site" evidence="10">
    <location>
        <position position="263"/>
    </location>
    <ligand>
        <name>L-methionine</name>
        <dbReference type="ChEBI" id="CHEBI:57844"/>
        <note>ligand shared between two neighboring subunits</note>
    </ligand>
</feature>
<comment type="cofactor">
    <cofactor evidence="10">
        <name>K(+)</name>
        <dbReference type="ChEBI" id="CHEBI:29103"/>
    </cofactor>
    <text evidence="10">Binds 1 potassium ion per subunit.</text>
</comment>
<evidence type="ECO:0000256" key="3">
    <source>
        <dbReference type="ARBA" id="ARBA00022563"/>
    </source>
</evidence>
<evidence type="ECO:0000256" key="2">
    <source>
        <dbReference type="ARBA" id="ARBA00009685"/>
    </source>
</evidence>
<dbReference type="AlphaFoldDB" id="A0A133NVE9"/>
<dbReference type="EC" id="2.5.1.6" evidence="10"/>
<comment type="cofactor">
    <cofactor evidence="10">
        <name>Mg(2+)</name>
        <dbReference type="ChEBI" id="CHEBI:18420"/>
    </cofactor>
    <text evidence="10">Binds 2 divalent ions per subunit.</text>
</comment>
<feature type="binding site" description="in other chain" evidence="10">
    <location>
        <position position="294"/>
    </location>
    <ligand>
        <name>L-methionine</name>
        <dbReference type="ChEBI" id="CHEBI:57844"/>
        <note>ligand shared between two neighboring subunits</note>
    </ligand>
</feature>
<evidence type="ECO:0000256" key="8">
    <source>
        <dbReference type="ARBA" id="ARBA00022842"/>
    </source>
</evidence>
<feature type="binding site" description="in other chain" evidence="10">
    <location>
        <position position="106"/>
    </location>
    <ligand>
        <name>L-methionine</name>
        <dbReference type="ChEBI" id="CHEBI:57844"/>
        <note>ligand shared between two neighboring subunits</note>
    </ligand>
</feature>
<evidence type="ECO:0000256" key="10">
    <source>
        <dbReference type="HAMAP-Rule" id="MF_00086"/>
    </source>
</evidence>
<comment type="catalytic activity">
    <reaction evidence="10">
        <text>L-methionine + ATP + H2O = S-adenosyl-L-methionine + phosphate + diphosphate</text>
        <dbReference type="Rhea" id="RHEA:21080"/>
        <dbReference type="ChEBI" id="CHEBI:15377"/>
        <dbReference type="ChEBI" id="CHEBI:30616"/>
        <dbReference type="ChEBI" id="CHEBI:33019"/>
        <dbReference type="ChEBI" id="CHEBI:43474"/>
        <dbReference type="ChEBI" id="CHEBI:57844"/>
        <dbReference type="ChEBI" id="CHEBI:59789"/>
        <dbReference type="EC" id="2.5.1.6"/>
    </reaction>
</comment>
<dbReference type="GO" id="GO:0005737">
    <property type="term" value="C:cytoplasm"/>
    <property type="evidence" value="ECO:0007669"/>
    <property type="project" value="UniProtKB-SubCell"/>
</dbReference>
<reference evidence="16 17" key="1">
    <citation type="submission" date="2016-01" db="EMBL/GenBank/DDBJ databases">
        <authorList>
            <person name="Oliw E.H."/>
        </authorList>
    </citation>
    <scope>NUCLEOTIDE SEQUENCE [LARGE SCALE GENOMIC DNA]</scope>
    <source>
        <strain evidence="16 17">PSS_7772B</strain>
    </source>
</reference>
<accession>A0A133NVE9</accession>
<dbReference type="GO" id="GO:0006730">
    <property type="term" value="P:one-carbon metabolic process"/>
    <property type="evidence" value="ECO:0007669"/>
    <property type="project" value="UniProtKB-KW"/>
</dbReference>
<feature type="domain" description="S-adenosylmethionine synthetase C-terminal" evidence="15">
    <location>
        <begin position="257"/>
        <end position="397"/>
    </location>
</feature>
<dbReference type="PROSITE" id="PS00377">
    <property type="entry name" value="ADOMET_SYNTHASE_2"/>
    <property type="match status" value="1"/>
</dbReference>
<dbReference type="InterPro" id="IPR022636">
    <property type="entry name" value="S-AdoMet_synthetase_sfam"/>
</dbReference>
<dbReference type="NCBIfam" id="TIGR01034">
    <property type="entry name" value="metK"/>
    <property type="match status" value="1"/>
</dbReference>
<feature type="binding site" evidence="10">
    <location>
        <position position="286"/>
    </location>
    <ligand>
        <name>ATP</name>
        <dbReference type="ChEBI" id="CHEBI:30616"/>
        <note>ligand shared between two neighboring subunits</note>
    </ligand>
</feature>
<evidence type="ECO:0000259" key="13">
    <source>
        <dbReference type="Pfam" id="PF00438"/>
    </source>
</evidence>
<keyword evidence="10" id="KW-0963">Cytoplasm</keyword>
<evidence type="ECO:0000259" key="15">
    <source>
        <dbReference type="Pfam" id="PF02773"/>
    </source>
</evidence>
<gene>
    <name evidence="10" type="primary">metK</name>
    <name evidence="16" type="ORF">HMPREF3208_00825</name>
</gene>
<name>A0A133NVE9_GARVA</name>
<evidence type="ECO:0000256" key="12">
    <source>
        <dbReference type="RuleBase" id="RU004462"/>
    </source>
</evidence>
<keyword evidence="5 10" id="KW-0479">Metal-binding</keyword>
<feature type="domain" description="S-adenosylmethionine synthetase central" evidence="14">
    <location>
        <begin position="134"/>
        <end position="255"/>
    </location>
</feature>
<dbReference type="GO" id="GO:0005524">
    <property type="term" value="F:ATP binding"/>
    <property type="evidence" value="ECO:0007669"/>
    <property type="project" value="UniProtKB-UniRule"/>
</dbReference>
<dbReference type="EMBL" id="LRQB01000050">
    <property type="protein sequence ID" value="KXA20245.1"/>
    <property type="molecule type" value="Genomic_DNA"/>
</dbReference>
<comment type="subunit">
    <text evidence="10">Homotetramer; dimer of dimers.</text>
</comment>
<dbReference type="Proteomes" id="UP000070687">
    <property type="component" value="Unassembled WGS sequence"/>
</dbReference>
<keyword evidence="8 10" id="KW-0460">Magnesium</keyword>
<comment type="subcellular location">
    <subcellularLocation>
        <location evidence="10 11">Cytoplasm</location>
    </subcellularLocation>
</comment>
<dbReference type="Pfam" id="PF02773">
    <property type="entry name" value="S-AdoMet_synt_C"/>
    <property type="match status" value="1"/>
</dbReference>
<feature type="binding site" description="in other chain" evidence="10">
    <location>
        <position position="63"/>
    </location>
    <ligand>
        <name>L-methionine</name>
        <dbReference type="ChEBI" id="CHEBI:57844"/>
        <note>ligand shared between two neighboring subunits</note>
    </ligand>
</feature>
<comment type="similarity">
    <text evidence="2 10 12">Belongs to the AdoMet synthase family.</text>
</comment>
<keyword evidence="6 10" id="KW-0547">Nucleotide-binding</keyword>
<feature type="binding site" evidence="10">
    <location>
        <position position="50"/>
    </location>
    <ligand>
        <name>K(+)</name>
        <dbReference type="ChEBI" id="CHEBI:29103"/>
    </ligand>
</feature>
<evidence type="ECO:0000256" key="5">
    <source>
        <dbReference type="ARBA" id="ARBA00022723"/>
    </source>
</evidence>